<accession>A0AA87ZGD3</accession>
<reference evidence="1" key="1">
    <citation type="submission" date="2023-07" db="EMBL/GenBank/DDBJ databases">
        <title>draft genome sequence of fig (Ficus carica).</title>
        <authorList>
            <person name="Takahashi T."/>
            <person name="Nishimura K."/>
        </authorList>
    </citation>
    <scope>NUCLEOTIDE SEQUENCE</scope>
</reference>
<dbReference type="Proteomes" id="UP001187192">
    <property type="component" value="Unassembled WGS sequence"/>
</dbReference>
<protein>
    <submittedName>
        <fullName evidence="1">Uncharacterized protein</fullName>
    </submittedName>
</protein>
<dbReference type="EMBL" id="BTGU01000001">
    <property type="protein sequence ID" value="GMN24231.1"/>
    <property type="molecule type" value="Genomic_DNA"/>
</dbReference>
<proteinExistence type="predicted"/>
<organism evidence="1 2">
    <name type="scientific">Ficus carica</name>
    <name type="common">Common fig</name>
    <dbReference type="NCBI Taxonomy" id="3494"/>
    <lineage>
        <taxon>Eukaryota</taxon>
        <taxon>Viridiplantae</taxon>
        <taxon>Streptophyta</taxon>
        <taxon>Embryophyta</taxon>
        <taxon>Tracheophyta</taxon>
        <taxon>Spermatophyta</taxon>
        <taxon>Magnoliopsida</taxon>
        <taxon>eudicotyledons</taxon>
        <taxon>Gunneridae</taxon>
        <taxon>Pentapetalae</taxon>
        <taxon>rosids</taxon>
        <taxon>fabids</taxon>
        <taxon>Rosales</taxon>
        <taxon>Moraceae</taxon>
        <taxon>Ficeae</taxon>
        <taxon>Ficus</taxon>
    </lineage>
</organism>
<evidence type="ECO:0000313" key="2">
    <source>
        <dbReference type="Proteomes" id="UP001187192"/>
    </source>
</evidence>
<name>A0AA87ZGD3_FICCA</name>
<dbReference type="AlphaFoldDB" id="A0AA87ZGD3"/>
<keyword evidence="2" id="KW-1185">Reference proteome</keyword>
<sequence length="37" mass="4067">MNGGKGGTSMAAAVWWMELHRWCNGQTSDDDAPKEQT</sequence>
<evidence type="ECO:0000313" key="1">
    <source>
        <dbReference type="EMBL" id="GMN24231.1"/>
    </source>
</evidence>
<gene>
    <name evidence="1" type="ORF">TIFTF001_000482</name>
</gene>
<comment type="caution">
    <text evidence="1">The sequence shown here is derived from an EMBL/GenBank/DDBJ whole genome shotgun (WGS) entry which is preliminary data.</text>
</comment>
<dbReference type="Gramene" id="FCD_00002312-RA">
    <property type="protein sequence ID" value="FCD_00002312-RA:cds"/>
    <property type="gene ID" value="FCD_00002312"/>
</dbReference>